<organism evidence="2 3">
    <name type="scientific">Lichenifustis flavocetrariae</name>
    <dbReference type="NCBI Taxonomy" id="2949735"/>
    <lineage>
        <taxon>Bacteria</taxon>
        <taxon>Pseudomonadati</taxon>
        <taxon>Pseudomonadota</taxon>
        <taxon>Alphaproteobacteria</taxon>
        <taxon>Hyphomicrobiales</taxon>
        <taxon>Lichenihabitantaceae</taxon>
        <taxon>Lichenifustis</taxon>
    </lineage>
</organism>
<dbReference type="InterPro" id="IPR050463">
    <property type="entry name" value="Gfo/Idh/MocA_oxidrdct_glycsds"/>
</dbReference>
<sequence length="315" mass="34627">MAPTSIAIIGVGKIAQDQHLPVIAKNPDYRLAAVVSQRGITEPGVPTFRTAAELYAALPDLDAVAICTPPSVRYALAREAIDAGVDVMLEKPPFPTTLELVDLAAYGRTKGRVVFTTWHSQYNAGVAETRKRLAGRKLKSLVITWKEDVRRWHPNQAWIWETAGFGVFDPGINALSILTEIMPAPIFVTSATLTTPSNKMMPIAADLVFRSAAEVDPAAQRLTAAFDWRQEGEQSWNFRIETADGEVFDLTKGGSKLAINGQTVVEETPEEYEAIYSRFTGLLSRRESLIDAAPFQLVADAFMVGRRMETEAFVD</sequence>
<dbReference type="Proteomes" id="UP001165667">
    <property type="component" value="Unassembled WGS sequence"/>
</dbReference>
<dbReference type="SUPFAM" id="SSF51735">
    <property type="entry name" value="NAD(P)-binding Rossmann-fold domains"/>
    <property type="match status" value="1"/>
</dbReference>
<feature type="domain" description="Gfo/Idh/MocA-like oxidoreductase N-terminal" evidence="1">
    <location>
        <begin position="6"/>
        <end position="115"/>
    </location>
</feature>
<dbReference type="Gene3D" id="3.30.360.10">
    <property type="entry name" value="Dihydrodipicolinate Reductase, domain 2"/>
    <property type="match status" value="1"/>
</dbReference>
<protein>
    <submittedName>
        <fullName evidence="2">Gfo/Idh/MocA family oxidoreductase</fullName>
    </submittedName>
</protein>
<dbReference type="Gene3D" id="3.40.50.720">
    <property type="entry name" value="NAD(P)-binding Rossmann-like Domain"/>
    <property type="match status" value="1"/>
</dbReference>
<reference evidence="2" key="1">
    <citation type="submission" date="2022-05" db="EMBL/GenBank/DDBJ databases">
        <authorList>
            <person name="Pankratov T."/>
        </authorList>
    </citation>
    <scope>NUCLEOTIDE SEQUENCE</scope>
    <source>
        <strain evidence="2">BP6-180914</strain>
    </source>
</reference>
<dbReference type="RefSeq" id="WP_282585439.1">
    <property type="nucleotide sequence ID" value="NZ_JAMOIM010000008.1"/>
</dbReference>
<dbReference type="PANTHER" id="PTHR43818:SF7">
    <property type="entry name" value="DEHYDROGENASE"/>
    <property type="match status" value="1"/>
</dbReference>
<gene>
    <name evidence="2" type="ORF">M8523_13675</name>
</gene>
<keyword evidence="3" id="KW-1185">Reference proteome</keyword>
<evidence type="ECO:0000313" key="3">
    <source>
        <dbReference type="Proteomes" id="UP001165667"/>
    </source>
</evidence>
<dbReference type="GO" id="GO:0000166">
    <property type="term" value="F:nucleotide binding"/>
    <property type="evidence" value="ECO:0007669"/>
    <property type="project" value="InterPro"/>
</dbReference>
<accession>A0AA41YXY2</accession>
<evidence type="ECO:0000259" key="1">
    <source>
        <dbReference type="Pfam" id="PF01408"/>
    </source>
</evidence>
<comment type="caution">
    <text evidence="2">The sequence shown here is derived from an EMBL/GenBank/DDBJ whole genome shotgun (WGS) entry which is preliminary data.</text>
</comment>
<name>A0AA41YXY2_9HYPH</name>
<dbReference type="InterPro" id="IPR000683">
    <property type="entry name" value="Gfo/Idh/MocA-like_OxRdtase_N"/>
</dbReference>
<dbReference type="InterPro" id="IPR036291">
    <property type="entry name" value="NAD(P)-bd_dom_sf"/>
</dbReference>
<proteinExistence type="predicted"/>
<dbReference type="PANTHER" id="PTHR43818">
    <property type="entry name" value="BCDNA.GH03377"/>
    <property type="match status" value="1"/>
</dbReference>
<dbReference type="Pfam" id="PF01408">
    <property type="entry name" value="GFO_IDH_MocA"/>
    <property type="match status" value="1"/>
</dbReference>
<dbReference type="EMBL" id="JAMOIM010000008">
    <property type="protein sequence ID" value="MCW6509073.1"/>
    <property type="molecule type" value="Genomic_DNA"/>
</dbReference>
<evidence type="ECO:0000313" key="2">
    <source>
        <dbReference type="EMBL" id="MCW6509073.1"/>
    </source>
</evidence>
<dbReference type="AlphaFoldDB" id="A0AA41YXY2"/>